<evidence type="ECO:0000313" key="2">
    <source>
        <dbReference type="EMBL" id="PVH64491.1"/>
    </source>
</evidence>
<gene>
    <name evidence="2" type="ORF">PAHAL_2G284100</name>
</gene>
<dbReference type="EMBL" id="CM008047">
    <property type="protein sequence ID" value="PVH64491.1"/>
    <property type="molecule type" value="Genomic_DNA"/>
</dbReference>
<protein>
    <submittedName>
        <fullName evidence="2">Uncharacterized protein</fullName>
    </submittedName>
</protein>
<organism evidence="2">
    <name type="scientific">Panicum hallii</name>
    <dbReference type="NCBI Taxonomy" id="206008"/>
    <lineage>
        <taxon>Eukaryota</taxon>
        <taxon>Viridiplantae</taxon>
        <taxon>Streptophyta</taxon>
        <taxon>Embryophyta</taxon>
        <taxon>Tracheophyta</taxon>
        <taxon>Spermatophyta</taxon>
        <taxon>Magnoliopsida</taxon>
        <taxon>Liliopsida</taxon>
        <taxon>Poales</taxon>
        <taxon>Poaceae</taxon>
        <taxon>PACMAD clade</taxon>
        <taxon>Panicoideae</taxon>
        <taxon>Panicodae</taxon>
        <taxon>Paniceae</taxon>
        <taxon>Panicinae</taxon>
        <taxon>Panicum</taxon>
        <taxon>Panicum sect. Panicum</taxon>
    </lineage>
</organism>
<sequence>MFTPNEFMNKGKRMTTEQKHSASIARKLRALQPGLVCQHQMLLSNTTAIQQFSIVESVVRRNATFI</sequence>
<accession>A0A2T8KQM2</accession>
<proteinExistence type="predicted"/>
<dbReference type="Proteomes" id="UP000243499">
    <property type="component" value="Chromosome 2"/>
</dbReference>
<feature type="region of interest" description="Disordered" evidence="1">
    <location>
        <begin position="1"/>
        <end position="21"/>
    </location>
</feature>
<reference evidence="2" key="1">
    <citation type="submission" date="2018-04" db="EMBL/GenBank/DDBJ databases">
        <title>WGS assembly of Panicum hallii.</title>
        <authorList>
            <person name="Lovell J."/>
            <person name="Jenkins J."/>
            <person name="Lowry D."/>
            <person name="Mamidi S."/>
            <person name="Sreedasyam A."/>
            <person name="Weng X."/>
            <person name="Barry K."/>
            <person name="Bonette J."/>
            <person name="Campitelli B."/>
            <person name="Daum C."/>
            <person name="Gordon S."/>
            <person name="Gould B."/>
            <person name="Lipzen A."/>
            <person name="Macqueen A."/>
            <person name="Palacio-Mejia J."/>
            <person name="Plott C."/>
            <person name="Shakirov E."/>
            <person name="Shu S."/>
            <person name="Yoshinaga Y."/>
            <person name="Zane M."/>
            <person name="Rokhsar D."/>
            <person name="Grimwood J."/>
            <person name="Schmutz J."/>
            <person name="Juenger T."/>
        </authorList>
    </citation>
    <scope>NUCLEOTIDE SEQUENCE [LARGE SCALE GENOMIC DNA]</scope>
    <source>
        <strain evidence="2">FIL2</strain>
    </source>
</reference>
<dbReference type="AlphaFoldDB" id="A0A2T8KQM2"/>
<dbReference type="Gramene" id="PVH64491">
    <property type="protein sequence ID" value="PVH64491"/>
    <property type="gene ID" value="PAHAL_2G284100"/>
</dbReference>
<evidence type="ECO:0000256" key="1">
    <source>
        <dbReference type="SAM" id="MobiDB-lite"/>
    </source>
</evidence>
<name>A0A2T8KQM2_9POAL</name>